<dbReference type="InterPro" id="IPR011206">
    <property type="entry name" value="Citrate_lyase_beta/mcl1/mcl2"/>
</dbReference>
<dbReference type="InterPro" id="IPR005000">
    <property type="entry name" value="Aldolase/citrate-lyase_domain"/>
</dbReference>
<evidence type="ECO:0000256" key="5">
    <source>
        <dbReference type="PIRSR" id="PIRSR015582-2"/>
    </source>
</evidence>
<sequence length="296" mass="32706">MNDKQIRWRSLLFVPATSERFVQSAVKQRADALQIDLEDSIPFADKEQARANVHEIAEKFADAGFDVVVRINRSWRHAVRDLEHSVSRHVKAICLPKVPDAGYVQSISEVIGELEQENGLEQGAIRLITMIEDAQGLSNINDIAAADARVCALIVGAEDLAASLQSAVCPDALYVPNMLAVIACRKAGILPIGFVGSIADFNDEELFRSKIRQARSMGFEASFCIHPKQVDIVNETFMPDANEISHARVIMEEYEKHASQGNGAFTVNGRMVDLPVLLQAKNIMDKLRMYNGADCL</sequence>
<dbReference type="AlphaFoldDB" id="A0A356LCP1"/>
<organism evidence="7 8">
    <name type="scientific">Advenella kashmirensis</name>
    <dbReference type="NCBI Taxonomy" id="310575"/>
    <lineage>
        <taxon>Bacteria</taxon>
        <taxon>Pseudomonadati</taxon>
        <taxon>Pseudomonadota</taxon>
        <taxon>Betaproteobacteria</taxon>
        <taxon>Burkholderiales</taxon>
        <taxon>Alcaligenaceae</taxon>
    </lineage>
</organism>
<dbReference type="PANTHER" id="PTHR32308">
    <property type="entry name" value="LYASE BETA SUBUNIT, PUTATIVE (AFU_ORTHOLOGUE AFUA_4G13030)-RELATED"/>
    <property type="match status" value="1"/>
</dbReference>
<dbReference type="InterPro" id="IPR015813">
    <property type="entry name" value="Pyrv/PenolPyrv_kinase-like_dom"/>
</dbReference>
<evidence type="ECO:0000313" key="8">
    <source>
        <dbReference type="Proteomes" id="UP000264036"/>
    </source>
</evidence>
<feature type="binding site" evidence="4">
    <location>
        <position position="132"/>
    </location>
    <ligand>
        <name>substrate</name>
    </ligand>
</feature>
<dbReference type="Proteomes" id="UP000264036">
    <property type="component" value="Unassembled WGS sequence"/>
</dbReference>
<gene>
    <name evidence="7" type="ORF">DD666_05040</name>
</gene>
<evidence type="ECO:0000256" key="3">
    <source>
        <dbReference type="ARBA" id="ARBA00022842"/>
    </source>
</evidence>
<evidence type="ECO:0000256" key="1">
    <source>
        <dbReference type="ARBA" id="ARBA00001946"/>
    </source>
</evidence>
<keyword evidence="2 5" id="KW-0479">Metal-binding</keyword>
<feature type="binding site" evidence="5">
    <location>
        <position position="132"/>
    </location>
    <ligand>
        <name>Mg(2+)</name>
        <dbReference type="ChEBI" id="CHEBI:18420"/>
    </ligand>
</feature>
<accession>A0A356LCP1</accession>
<dbReference type="PANTHER" id="PTHR32308:SF0">
    <property type="entry name" value="HPCH_HPAI ALDOLASE_CITRATE LYASE DOMAIN-CONTAINING PROTEIN"/>
    <property type="match status" value="1"/>
</dbReference>
<feature type="domain" description="HpcH/HpaI aldolase/citrate lyase" evidence="6">
    <location>
        <begin position="9"/>
        <end position="227"/>
    </location>
</feature>
<evidence type="ECO:0000259" key="6">
    <source>
        <dbReference type="Pfam" id="PF03328"/>
    </source>
</evidence>
<comment type="cofactor">
    <cofactor evidence="1">
        <name>Mg(2+)</name>
        <dbReference type="ChEBI" id="CHEBI:18420"/>
    </cofactor>
</comment>
<dbReference type="GO" id="GO:0016829">
    <property type="term" value="F:lyase activity"/>
    <property type="evidence" value="ECO:0007669"/>
    <property type="project" value="UniProtKB-KW"/>
</dbReference>
<dbReference type="GO" id="GO:0006107">
    <property type="term" value="P:oxaloacetate metabolic process"/>
    <property type="evidence" value="ECO:0007669"/>
    <property type="project" value="TreeGrafter"/>
</dbReference>
<dbReference type="Gene3D" id="3.20.20.60">
    <property type="entry name" value="Phosphoenolpyruvate-binding domains"/>
    <property type="match status" value="1"/>
</dbReference>
<dbReference type="GO" id="GO:0000287">
    <property type="term" value="F:magnesium ion binding"/>
    <property type="evidence" value="ECO:0007669"/>
    <property type="project" value="TreeGrafter"/>
</dbReference>
<dbReference type="SUPFAM" id="SSF51621">
    <property type="entry name" value="Phosphoenolpyruvate/pyruvate domain"/>
    <property type="match status" value="1"/>
</dbReference>
<evidence type="ECO:0000313" key="7">
    <source>
        <dbReference type="EMBL" id="HBP28763.1"/>
    </source>
</evidence>
<keyword evidence="3 5" id="KW-0460">Magnesium</keyword>
<dbReference type="PIRSF" id="PIRSF015582">
    <property type="entry name" value="Cit_lyase_B"/>
    <property type="match status" value="1"/>
</dbReference>
<evidence type="ECO:0000256" key="2">
    <source>
        <dbReference type="ARBA" id="ARBA00022723"/>
    </source>
</evidence>
<comment type="caution">
    <text evidence="7">The sequence shown here is derived from an EMBL/GenBank/DDBJ whole genome shotgun (WGS) entry which is preliminary data.</text>
</comment>
<protein>
    <submittedName>
        <fullName evidence="7">CoA ester lyase</fullName>
    </submittedName>
</protein>
<reference evidence="7 8" key="1">
    <citation type="journal article" date="2018" name="Nat. Biotechnol.">
        <title>A standardized bacterial taxonomy based on genome phylogeny substantially revises the tree of life.</title>
        <authorList>
            <person name="Parks D.H."/>
            <person name="Chuvochina M."/>
            <person name="Waite D.W."/>
            <person name="Rinke C."/>
            <person name="Skarshewski A."/>
            <person name="Chaumeil P.A."/>
            <person name="Hugenholtz P."/>
        </authorList>
    </citation>
    <scope>NUCLEOTIDE SEQUENCE [LARGE SCALE GENOMIC DNA]</scope>
    <source>
        <strain evidence="7">UBA10707</strain>
    </source>
</reference>
<keyword evidence="7" id="KW-0456">Lyase</keyword>
<dbReference type="InterPro" id="IPR040442">
    <property type="entry name" value="Pyrv_kinase-like_dom_sf"/>
</dbReference>
<feature type="binding site" evidence="4">
    <location>
        <position position="70"/>
    </location>
    <ligand>
        <name>substrate</name>
    </ligand>
</feature>
<dbReference type="EMBL" id="DOEK01000008">
    <property type="protein sequence ID" value="HBP28763.1"/>
    <property type="molecule type" value="Genomic_DNA"/>
</dbReference>
<feature type="binding site" evidence="5">
    <location>
        <position position="159"/>
    </location>
    <ligand>
        <name>Mg(2+)</name>
        <dbReference type="ChEBI" id="CHEBI:18420"/>
    </ligand>
</feature>
<name>A0A356LCP1_9BURK</name>
<proteinExistence type="predicted"/>
<dbReference type="Pfam" id="PF03328">
    <property type="entry name" value="HpcH_HpaI"/>
    <property type="match status" value="1"/>
</dbReference>
<evidence type="ECO:0000256" key="4">
    <source>
        <dbReference type="PIRSR" id="PIRSR015582-1"/>
    </source>
</evidence>